<keyword evidence="1" id="KW-0813">Transport</keyword>
<reference evidence="3 4" key="1">
    <citation type="submission" date="2017-03" db="EMBL/GenBank/DDBJ databases">
        <title>WGS assembly of Porphyra umbilicalis.</title>
        <authorList>
            <person name="Brawley S.H."/>
            <person name="Blouin N.A."/>
            <person name="Ficko-Blean E."/>
            <person name="Wheeler G.L."/>
            <person name="Lohr M."/>
            <person name="Goodson H.V."/>
            <person name="Jenkins J.W."/>
            <person name="Blaby-Haas C.E."/>
            <person name="Helliwell K.E."/>
            <person name="Chan C."/>
            <person name="Marriage T."/>
            <person name="Bhattacharya D."/>
            <person name="Klein A.S."/>
            <person name="Badis Y."/>
            <person name="Brodie J."/>
            <person name="Cao Y."/>
            <person name="Collen J."/>
            <person name="Dittami S.M."/>
            <person name="Gachon C.M."/>
            <person name="Green B.R."/>
            <person name="Karpowicz S."/>
            <person name="Kim J.W."/>
            <person name="Kudahl U."/>
            <person name="Lin S."/>
            <person name="Michel G."/>
            <person name="Mittag M."/>
            <person name="Olson B.J."/>
            <person name="Pangilinan J."/>
            <person name="Peng Y."/>
            <person name="Qiu H."/>
            <person name="Shu S."/>
            <person name="Singer J.T."/>
            <person name="Smith A.G."/>
            <person name="Sprecher B.N."/>
            <person name="Wagner V."/>
            <person name="Wang W."/>
            <person name="Wang Z.-Y."/>
            <person name="Yan J."/>
            <person name="Yarish C."/>
            <person name="Zoeuner-Riek S."/>
            <person name="Zhuang Y."/>
            <person name="Zou Y."/>
            <person name="Lindquist E.A."/>
            <person name="Grimwood J."/>
            <person name="Barry K."/>
            <person name="Rokhsar D.S."/>
            <person name="Schmutz J."/>
            <person name="Stiller J.W."/>
            <person name="Grossman A.R."/>
            <person name="Prochnik S.E."/>
        </authorList>
    </citation>
    <scope>NUCLEOTIDE SEQUENCE [LARGE SCALE GENOMIC DNA]</scope>
    <source>
        <strain evidence="3">4086291</strain>
    </source>
</reference>
<evidence type="ECO:0000313" key="4">
    <source>
        <dbReference type="Proteomes" id="UP000218209"/>
    </source>
</evidence>
<keyword evidence="1" id="KW-1015">Disulfide bond</keyword>
<proteinExistence type="inferred from homology"/>
<dbReference type="GO" id="GO:0015031">
    <property type="term" value="P:protein transport"/>
    <property type="evidence" value="ECO:0007669"/>
    <property type="project" value="UniProtKB-KW"/>
</dbReference>
<comment type="function">
    <text evidence="1">Mitochondrial intermembrane chaperone that participates in the import and insertion of some multi-pass transmembrane proteins into the mitochondrial inner membrane. Also required for the transfer of beta-barrel precursors from the TOM complex to the sorting and assembly machinery (SAM complex) of the outer membrane. Acts as a chaperone-like protein that protects the hydrophobic precursors from aggregation and guide them through the mitochondrial intermembrane space.</text>
</comment>
<accession>A0A1X6NQI6</accession>
<comment type="subcellular location">
    <subcellularLocation>
        <location evidence="1">Mitochondrion inner membrane</location>
        <topology evidence="1">Peripheral membrane protein</topology>
        <orientation evidence="1">Intermembrane side</orientation>
    </subcellularLocation>
</comment>
<keyword evidence="1" id="KW-0143">Chaperone</keyword>
<dbReference type="Proteomes" id="UP000218209">
    <property type="component" value="Unassembled WGS sequence"/>
</dbReference>
<evidence type="ECO:0000313" key="3">
    <source>
        <dbReference type="EMBL" id="OSX70835.1"/>
    </source>
</evidence>
<dbReference type="InterPro" id="IPR004217">
    <property type="entry name" value="Tim10-like"/>
</dbReference>
<dbReference type="GO" id="GO:0005743">
    <property type="term" value="C:mitochondrial inner membrane"/>
    <property type="evidence" value="ECO:0007669"/>
    <property type="project" value="UniProtKB-SubCell"/>
</dbReference>
<dbReference type="EMBL" id="KV919200">
    <property type="protein sequence ID" value="OSX70835.1"/>
    <property type="molecule type" value="Genomic_DNA"/>
</dbReference>
<organism evidence="3 4">
    <name type="scientific">Porphyra umbilicalis</name>
    <name type="common">Purple laver</name>
    <name type="synonym">Red alga</name>
    <dbReference type="NCBI Taxonomy" id="2786"/>
    <lineage>
        <taxon>Eukaryota</taxon>
        <taxon>Rhodophyta</taxon>
        <taxon>Bangiophyceae</taxon>
        <taxon>Bangiales</taxon>
        <taxon>Bangiaceae</taxon>
        <taxon>Porphyra</taxon>
    </lineage>
</organism>
<keyword evidence="1" id="KW-0496">Mitochondrion</keyword>
<name>A0A1X6NQI6_PORUM</name>
<dbReference type="SUPFAM" id="SSF144122">
    <property type="entry name" value="Tim10-like"/>
    <property type="match status" value="1"/>
</dbReference>
<keyword evidence="4" id="KW-1185">Reference proteome</keyword>
<feature type="domain" description="Tim10-like" evidence="2">
    <location>
        <begin position="23"/>
        <end position="83"/>
    </location>
</feature>
<protein>
    <recommendedName>
        <fullName evidence="1">Mitochondrial import inner membrane translocase subunit</fullName>
    </recommendedName>
</protein>
<evidence type="ECO:0000256" key="1">
    <source>
        <dbReference type="RuleBase" id="RU367043"/>
    </source>
</evidence>
<dbReference type="Pfam" id="PF02953">
    <property type="entry name" value="zf-Tim10_DDP"/>
    <property type="match status" value="1"/>
</dbReference>
<evidence type="ECO:0000259" key="2">
    <source>
        <dbReference type="Pfam" id="PF02953"/>
    </source>
</evidence>
<comment type="similarity">
    <text evidence="1">Belongs to the small Tim family.</text>
</comment>
<gene>
    <name evidence="3" type="ORF">BU14_0652s0001</name>
</gene>
<dbReference type="AlphaFoldDB" id="A0A1X6NQI6"/>
<dbReference type="OrthoDB" id="344165at2759"/>
<dbReference type="Gene3D" id="1.10.287.810">
    <property type="entry name" value="Mitochondrial import inner membrane translocase subunit tim13 like domains"/>
    <property type="match status" value="1"/>
</dbReference>
<dbReference type="InterPro" id="IPR035427">
    <property type="entry name" value="Tim10-like_dom_sf"/>
</dbReference>
<keyword evidence="1" id="KW-0811">Translocation</keyword>
<comment type="subunit">
    <text evidence="1">Heterohexamer.</text>
</comment>
<comment type="domain">
    <text evidence="1">The twin CX3C motif contains 4 conserved Cys residues that form 2 disulfide bonds in the mitochondrial intermembrane space.</text>
</comment>
<keyword evidence="1" id="KW-0999">Mitochondrion inner membrane</keyword>
<sequence>MSSFDAPDLPSGQDAAAAAEVQQFLAEEQQRAAMLGVVSKLTVTCWDTCVTKPGNKLSSWETDCIGNCARRFIDASVFILNRASKQGRQ</sequence>
<keyword evidence="1" id="KW-0653">Protein transport</keyword>
<keyword evidence="1" id="KW-0472">Membrane</keyword>